<proteinExistence type="predicted"/>
<dbReference type="HOGENOM" id="CLU_1575211_0_0_6"/>
<accession>D3RW42</accession>
<dbReference type="Proteomes" id="UP000001441">
    <property type="component" value="Plasmid pALVIN01"/>
</dbReference>
<dbReference type="OrthoDB" id="5770470at2"/>
<evidence type="ECO:0000313" key="2">
    <source>
        <dbReference type="Proteomes" id="UP000001441"/>
    </source>
</evidence>
<keyword evidence="2" id="KW-1185">Reference proteome</keyword>
<dbReference type="KEGG" id="alv:Alvin_3156"/>
<keyword evidence="1" id="KW-0614">Plasmid</keyword>
<organism evidence="1 2">
    <name type="scientific">Allochromatium vinosum (strain ATCC 17899 / DSM 180 / NBRC 103801 / NCIMB 10441 / D)</name>
    <name type="common">Chromatium vinosum</name>
    <dbReference type="NCBI Taxonomy" id="572477"/>
    <lineage>
        <taxon>Bacteria</taxon>
        <taxon>Pseudomonadati</taxon>
        <taxon>Pseudomonadota</taxon>
        <taxon>Gammaproteobacteria</taxon>
        <taxon>Chromatiales</taxon>
        <taxon>Chromatiaceae</taxon>
        <taxon>Allochromatium</taxon>
    </lineage>
</organism>
<protein>
    <submittedName>
        <fullName evidence="1">Uncharacterized protein</fullName>
    </submittedName>
</protein>
<reference evidence="1 2" key="1">
    <citation type="journal article" date="2011" name="Stand. Genomic Sci.">
        <title>Complete genome sequence of Allochromatium vinosum DSM 180(T).</title>
        <authorList>
            <person name="Weissgerber T."/>
            <person name="Zigann R."/>
            <person name="Bruce D."/>
            <person name="Chang Y.J."/>
            <person name="Detter J.C."/>
            <person name="Han C."/>
            <person name="Hauser L."/>
            <person name="Jeffries C.D."/>
            <person name="Land M."/>
            <person name="Munk A.C."/>
            <person name="Tapia R."/>
            <person name="Dahl C."/>
        </authorList>
    </citation>
    <scope>NUCLEOTIDE SEQUENCE [LARGE SCALE GENOMIC DNA]</scope>
    <source>
        <strain evidence="2">ATCC 17899 / DSM 180 / NBRC 103801 / NCIMB 10441 / D</strain>
        <plasmid evidence="2">Plasmid pALVIN01</plasmid>
    </source>
</reference>
<dbReference type="AlphaFoldDB" id="D3RW42"/>
<dbReference type="EMBL" id="CP001897">
    <property type="protein sequence ID" value="ADC64054.1"/>
    <property type="molecule type" value="Genomic_DNA"/>
</dbReference>
<geneLocation type="plasmid" evidence="1 2">
    <name>pALVIN01</name>
</geneLocation>
<sequence length="170" mass="19097">MSQELARDIVEMLCRIMATREFEPISAAFDNFLAADAKTIDEAAEQFIAETNVGALAAELFPGEDLRYRLTMDTFYASMLDYLCEKCPTLERSVEHDIPSWIEANAPELARFNAETMCLAMPDGGTLEDIDPRLSLANLEDRQRAMMKETWTAIEARIEALLKAMGYAEA</sequence>
<gene>
    <name evidence="1" type="ordered locus">Alvin_3156</name>
</gene>
<evidence type="ECO:0000313" key="1">
    <source>
        <dbReference type="EMBL" id="ADC64054.1"/>
    </source>
</evidence>
<dbReference type="RefSeq" id="WP_012972318.1">
    <property type="nucleotide sequence ID" value="NC_013852.1"/>
</dbReference>
<name>D3RW42_ALLVD</name>